<comment type="caution">
    <text evidence="4">The sequence shown here is derived from an EMBL/GenBank/DDBJ whole genome shotgun (WGS) entry which is preliminary data.</text>
</comment>
<dbReference type="EMBL" id="JAESVG020000007">
    <property type="protein sequence ID" value="KAG8626062.1"/>
    <property type="molecule type" value="Genomic_DNA"/>
</dbReference>
<dbReference type="AlphaFoldDB" id="A0A8K0KZ31"/>
<evidence type="ECO:0000313" key="4">
    <source>
        <dbReference type="EMBL" id="KAG8626062.1"/>
    </source>
</evidence>
<protein>
    <recommendedName>
        <fullName evidence="2">Altered inheritance of mitochondria protein 32</fullName>
    </recommendedName>
</protein>
<evidence type="ECO:0000313" key="5">
    <source>
        <dbReference type="Proteomes" id="UP000809789"/>
    </source>
</evidence>
<dbReference type="OrthoDB" id="10253744at2759"/>
<dbReference type="InterPro" id="IPR009737">
    <property type="entry name" value="Aim32/Apd1-like"/>
</dbReference>
<dbReference type="PANTHER" id="PTHR31902:SF7">
    <property type="entry name" value="ALTERED INHERITANCE OF MITOCHONDRIA PROTEIN 32"/>
    <property type="match status" value="1"/>
</dbReference>
<sequence>MANTHHIHRSFDLAMFIFKHGCRRSATSPLRPWISISPRREASRISIPTPRPFPVIDSCPNPTCQCQETPAGLEIDQDAPLNGTTAAYAEQVLISTGKTDWKSRIEDDEDAVLVKQLKKFLGRGGKYSDPFHNVMITNSSLPPTVNRSEAFEDPSNPIDSPNAKPGLDADKVPEQTPPSWPASAFLLPSFEYVPSIPTDDSGVEAFLRAFVLPAQIHAQHDRLSRDQRNVLQRLPELRSRFTGARKVDEILVLVCGHGGRDQRCGIMGPVLCREFEDKLARQGVPVLQNAPPLVDGERNAEVGGYMPTARVGSISHIGGHKYAGNVIIYIPPSFTDHALRGKGIWYGRVEPRHVEGIVEKTVLGGKVIRDLFRGGVGEGGEALRL</sequence>
<name>A0A8K0KZ31_9PEZI</name>
<proteinExistence type="inferred from homology"/>
<dbReference type="CDD" id="cd03062">
    <property type="entry name" value="TRX_Fd_Sucrase"/>
    <property type="match status" value="1"/>
</dbReference>
<dbReference type="Pfam" id="PF06999">
    <property type="entry name" value="Suc_Fer-like"/>
    <property type="match status" value="1"/>
</dbReference>
<gene>
    <name evidence="4" type="ORF">KVT40_006463</name>
</gene>
<dbReference type="Gene3D" id="3.40.30.10">
    <property type="entry name" value="Glutaredoxin"/>
    <property type="match status" value="1"/>
</dbReference>
<accession>A0A8K0KZ31</accession>
<dbReference type="Proteomes" id="UP000809789">
    <property type="component" value="Unassembled WGS sequence"/>
</dbReference>
<dbReference type="PANTHER" id="PTHR31902">
    <property type="entry name" value="ACTIN PATCHES DISTAL PROTEIN 1"/>
    <property type="match status" value="1"/>
</dbReference>
<dbReference type="InterPro" id="IPR036249">
    <property type="entry name" value="Thioredoxin-like_sf"/>
</dbReference>
<evidence type="ECO:0000256" key="1">
    <source>
        <dbReference type="ARBA" id="ARBA00038208"/>
    </source>
</evidence>
<feature type="region of interest" description="Disordered" evidence="3">
    <location>
        <begin position="142"/>
        <end position="176"/>
    </location>
</feature>
<evidence type="ECO:0000256" key="2">
    <source>
        <dbReference type="ARBA" id="ARBA00040895"/>
    </source>
</evidence>
<keyword evidence="5" id="KW-1185">Reference proteome</keyword>
<evidence type="ECO:0000256" key="3">
    <source>
        <dbReference type="SAM" id="MobiDB-lite"/>
    </source>
</evidence>
<reference evidence="4" key="1">
    <citation type="submission" date="2021-07" db="EMBL/GenBank/DDBJ databases">
        <title>Elsinoe batatas strain:CRI-CJ2 Genome sequencing and assembly.</title>
        <authorList>
            <person name="Huang L."/>
        </authorList>
    </citation>
    <scope>NUCLEOTIDE SEQUENCE</scope>
    <source>
        <strain evidence="4">CRI-CJ2</strain>
    </source>
</reference>
<organism evidence="4 5">
    <name type="scientific">Elsinoe batatas</name>
    <dbReference type="NCBI Taxonomy" id="2601811"/>
    <lineage>
        <taxon>Eukaryota</taxon>
        <taxon>Fungi</taxon>
        <taxon>Dikarya</taxon>
        <taxon>Ascomycota</taxon>
        <taxon>Pezizomycotina</taxon>
        <taxon>Dothideomycetes</taxon>
        <taxon>Dothideomycetidae</taxon>
        <taxon>Myriangiales</taxon>
        <taxon>Elsinoaceae</taxon>
        <taxon>Elsinoe</taxon>
    </lineage>
</organism>
<dbReference type="SUPFAM" id="SSF52833">
    <property type="entry name" value="Thioredoxin-like"/>
    <property type="match status" value="1"/>
</dbReference>
<comment type="similarity">
    <text evidence="1">Belongs to the AIM32 family.</text>
</comment>